<dbReference type="Proteomes" id="UP000179588">
    <property type="component" value="Unassembled WGS sequence"/>
</dbReference>
<comment type="caution">
    <text evidence="2">The sequence shown here is derived from an EMBL/GenBank/DDBJ whole genome shotgun (WGS) entry which is preliminary data.</text>
</comment>
<keyword evidence="3" id="KW-1185">Reference proteome</keyword>
<evidence type="ECO:0000256" key="1">
    <source>
        <dbReference type="SAM" id="Coils"/>
    </source>
</evidence>
<feature type="coiled-coil region" evidence="1">
    <location>
        <begin position="17"/>
        <end position="44"/>
    </location>
</feature>
<evidence type="ECO:0000313" key="2">
    <source>
        <dbReference type="EMBL" id="OHT23134.1"/>
    </source>
</evidence>
<proteinExistence type="predicted"/>
<gene>
    <name evidence="2" type="ORF">A3Q29_06800</name>
</gene>
<evidence type="ECO:0000313" key="3">
    <source>
        <dbReference type="Proteomes" id="UP000179588"/>
    </source>
</evidence>
<dbReference type="AlphaFoldDB" id="A0A1S1HLE6"/>
<protein>
    <submittedName>
        <fullName evidence="2">Uncharacterized protein</fullName>
    </submittedName>
</protein>
<organism evidence="2 3">
    <name type="scientific">Providencia stuartii</name>
    <dbReference type="NCBI Taxonomy" id="588"/>
    <lineage>
        <taxon>Bacteria</taxon>
        <taxon>Pseudomonadati</taxon>
        <taxon>Pseudomonadota</taxon>
        <taxon>Gammaproteobacteria</taxon>
        <taxon>Enterobacterales</taxon>
        <taxon>Morganellaceae</taxon>
        <taxon>Providencia</taxon>
    </lineage>
</organism>
<sequence length="101" mass="11546">MLDHGILNVPLSKRGNIDAQIDKYKAEQAAIKKAETEAAKTEFNTNKAIAKELWNKVDKDLIKQDAKKRGVKFSELRDVLHDFVKWQPNKAIKVLPNYINS</sequence>
<keyword evidence="1" id="KW-0175">Coiled coil</keyword>
<accession>A0A1S1HLE6</accession>
<dbReference type="EMBL" id="LVIE01000190">
    <property type="protein sequence ID" value="OHT23134.1"/>
    <property type="molecule type" value="Genomic_DNA"/>
</dbReference>
<reference evidence="2 3" key="1">
    <citation type="submission" date="2016-03" db="EMBL/GenBank/DDBJ databases">
        <title>Genome sequence of Providencia stuartii strain, isolated from the salivary glands of larval Lucilia sericata.</title>
        <authorList>
            <person name="Yuan Y."/>
            <person name="Zhang Y."/>
            <person name="Fu S."/>
            <person name="Crippen T.L."/>
            <person name="Visi D."/>
            <person name="Benbow M.E."/>
            <person name="Allen M."/>
            <person name="Tomberlin J.K."/>
            <person name="Sze S.-H."/>
            <person name="Tarone A.M."/>
        </authorList>
    </citation>
    <scope>NUCLEOTIDE SEQUENCE [LARGE SCALE GENOMIC DNA]</scope>
    <source>
        <strain evidence="2 3">Crippen</strain>
    </source>
</reference>
<name>A0A1S1HLE6_PROST</name>